<reference evidence="3 4" key="1">
    <citation type="journal article" date="2016" name="Nat. Commun.">
        <title>Thousands of microbial genomes shed light on interconnected biogeochemical processes in an aquifer system.</title>
        <authorList>
            <person name="Anantharaman K."/>
            <person name="Brown C.T."/>
            <person name="Hug L.A."/>
            <person name="Sharon I."/>
            <person name="Castelle C.J."/>
            <person name="Probst A.J."/>
            <person name="Thomas B.C."/>
            <person name="Singh A."/>
            <person name="Wilkins M.J."/>
            <person name="Karaoz U."/>
            <person name="Brodie E.L."/>
            <person name="Williams K.H."/>
            <person name="Hubbard S.S."/>
            <person name="Banfield J.F."/>
        </authorList>
    </citation>
    <scope>NUCLEOTIDE SEQUENCE [LARGE SCALE GENOMIC DNA]</scope>
</reference>
<dbReference type="EMBL" id="MHTG01000015">
    <property type="protein sequence ID" value="OHA57364.1"/>
    <property type="molecule type" value="Genomic_DNA"/>
</dbReference>
<dbReference type="AlphaFoldDB" id="A0A1G2Q9Y8"/>
<keyword evidence="2" id="KW-0472">Membrane</keyword>
<evidence type="ECO:0000256" key="2">
    <source>
        <dbReference type="SAM" id="Phobius"/>
    </source>
</evidence>
<evidence type="ECO:0000313" key="3">
    <source>
        <dbReference type="EMBL" id="OHA57364.1"/>
    </source>
</evidence>
<feature type="transmembrane region" description="Helical" evidence="2">
    <location>
        <begin position="96"/>
        <end position="114"/>
    </location>
</feature>
<gene>
    <name evidence="3" type="ORF">A2114_01380</name>
</gene>
<dbReference type="Proteomes" id="UP000176494">
    <property type="component" value="Unassembled WGS sequence"/>
</dbReference>
<evidence type="ECO:0000313" key="4">
    <source>
        <dbReference type="Proteomes" id="UP000176494"/>
    </source>
</evidence>
<feature type="compositionally biased region" description="Polar residues" evidence="1">
    <location>
        <begin position="700"/>
        <end position="710"/>
    </location>
</feature>
<evidence type="ECO:0000256" key="1">
    <source>
        <dbReference type="SAM" id="MobiDB-lite"/>
    </source>
</evidence>
<feature type="region of interest" description="Disordered" evidence="1">
    <location>
        <begin position="697"/>
        <end position="724"/>
    </location>
</feature>
<keyword evidence="2" id="KW-0812">Transmembrane</keyword>
<protein>
    <submittedName>
        <fullName evidence="3">Uncharacterized protein</fullName>
    </submittedName>
</protein>
<comment type="caution">
    <text evidence="3">The sequence shown here is derived from an EMBL/GenBank/DDBJ whole genome shotgun (WGS) entry which is preliminary data.</text>
</comment>
<feature type="transmembrane region" description="Helical" evidence="2">
    <location>
        <begin position="273"/>
        <end position="291"/>
    </location>
</feature>
<keyword evidence="2" id="KW-1133">Transmembrane helix</keyword>
<accession>A0A1G2Q9Y8</accession>
<name>A0A1G2Q9Y8_9BACT</name>
<feature type="transmembrane region" description="Helical" evidence="2">
    <location>
        <begin position="311"/>
        <end position="336"/>
    </location>
</feature>
<organism evidence="3 4">
    <name type="scientific">Candidatus Vogelbacteria bacterium GWA1_51_14</name>
    <dbReference type="NCBI Taxonomy" id="1802435"/>
    <lineage>
        <taxon>Bacteria</taxon>
        <taxon>Candidatus Vogeliibacteriota</taxon>
    </lineage>
</organism>
<proteinExistence type="predicted"/>
<feature type="transmembrane region" description="Helical" evidence="2">
    <location>
        <begin position="35"/>
        <end position="59"/>
    </location>
</feature>
<dbReference type="STRING" id="1802435.A2114_01380"/>
<sequence>MKKILTTILLILIIFGGLVPSVANAAWWEFLSPSTWAPAAIYALGGIVVTLTAGVLWICNEIFNFSIYLSIYGFNDFLDGTGVNEAWEIMRDFTNIFFIFILLYIAVGTMFQLFSAKQLLVRVIIVALLINFSAILPKVIIDTSNILAIEFYERIGDGKTPTGAPDVTKAIVSRLGLFSEPEGKEVDLLEEYKSASKDSNSKKPTSSVTGAIVSVFGKIVFLLVTAFVLAIGAWMFVLRTVVLLLLIIFSPIAVLAAALPKTYSFFDKWLKRLINEAFFAPAYLFMLYITITIVKGTDFGKLVKVDDSQSAVYAPVVVAFNFFVIIFLMSASLIIAKMMGAQGAAQIGKAKSFGLGLVGGATGLAGAYSVGKFAKKAADSDLVKKWASNKPILGGGLARDTLNKLAGQKFGSSASYNERTEKVAKRIEGFKTPELQANYLASLRPVDREEAFKKLSDRQKSILNAGVEKLPDTDRRKQAVEGLIGDLSYEEREKMDKSRADAEKQKGEAIARINTERAMQLLTEGKRRKIEGYEKDLAGEEDKSRPIYAKHKDKGYENQYVYEDADGKDLPAIKSGEQPISESDLMGRLKTEQISKIIKDVPIGSAGKLKKILDVRDKDNNIVESKNNVAKTVIQSMNKSQLLKLFEKDADLKDDQIEVINKALNDRDARIPQEIKENIERLQKAVASHPKAKSLGIEIPTQNNPGSPNPNRVILTDSRGNPIT</sequence>
<feature type="transmembrane region" description="Helical" evidence="2">
    <location>
        <begin position="120"/>
        <end position="141"/>
    </location>
</feature>
<feature type="transmembrane region" description="Helical" evidence="2">
    <location>
        <begin position="211"/>
        <end position="235"/>
    </location>
</feature>
<feature type="transmembrane region" description="Helical" evidence="2">
    <location>
        <begin position="241"/>
        <end position="261"/>
    </location>
</feature>